<gene>
    <name evidence="1" type="ORF">R9X50_00656200</name>
</gene>
<sequence length="87" mass="9711">MPTPIDRAMNSKNMFIGFAGIVTAAAAWSIWGGDIFPKQPDPKGNPEDWTLDEMRRWLDNRNLMAGSSATREELLARVMANFRAPTS</sequence>
<dbReference type="EMBL" id="CP138590">
    <property type="protein sequence ID" value="WPH03679.1"/>
    <property type="molecule type" value="Genomic_DNA"/>
</dbReference>
<proteinExistence type="predicted"/>
<keyword evidence="2" id="KW-1185">Reference proteome</keyword>
<reference evidence="1 2" key="1">
    <citation type="submission" date="2023-11" db="EMBL/GenBank/DDBJ databases">
        <title>An acidophilic fungus is an integral part of prey digestion in a carnivorous sundew plant.</title>
        <authorList>
            <person name="Tsai I.J."/>
        </authorList>
    </citation>
    <scope>NUCLEOTIDE SEQUENCE [LARGE SCALE GENOMIC DNA]</scope>
    <source>
        <strain evidence="1">169a</strain>
    </source>
</reference>
<name>A0AAQ3M8J8_9PEZI</name>
<evidence type="ECO:0008006" key="3">
    <source>
        <dbReference type="Google" id="ProtNLM"/>
    </source>
</evidence>
<organism evidence="1 2">
    <name type="scientific">Acrodontium crateriforme</name>
    <dbReference type="NCBI Taxonomy" id="150365"/>
    <lineage>
        <taxon>Eukaryota</taxon>
        <taxon>Fungi</taxon>
        <taxon>Dikarya</taxon>
        <taxon>Ascomycota</taxon>
        <taxon>Pezizomycotina</taxon>
        <taxon>Dothideomycetes</taxon>
        <taxon>Dothideomycetidae</taxon>
        <taxon>Mycosphaerellales</taxon>
        <taxon>Teratosphaeriaceae</taxon>
        <taxon>Acrodontium</taxon>
    </lineage>
</organism>
<protein>
    <recommendedName>
        <fullName evidence="3">STE24 endopeptidase</fullName>
    </recommendedName>
</protein>
<evidence type="ECO:0000313" key="1">
    <source>
        <dbReference type="EMBL" id="WPH03679.1"/>
    </source>
</evidence>
<dbReference type="Proteomes" id="UP001303373">
    <property type="component" value="Chromosome 11"/>
</dbReference>
<evidence type="ECO:0000313" key="2">
    <source>
        <dbReference type="Proteomes" id="UP001303373"/>
    </source>
</evidence>
<dbReference type="AlphaFoldDB" id="A0AAQ3M8J8"/>
<accession>A0AAQ3M8J8</accession>